<feature type="domain" description="Flagellar hook-length control protein-like C-terminal" evidence="2">
    <location>
        <begin position="302"/>
        <end position="383"/>
    </location>
</feature>
<feature type="region of interest" description="Disordered" evidence="1">
    <location>
        <begin position="379"/>
        <end position="400"/>
    </location>
</feature>
<evidence type="ECO:0000259" key="2">
    <source>
        <dbReference type="Pfam" id="PF02120"/>
    </source>
</evidence>
<feature type="region of interest" description="Disordered" evidence="1">
    <location>
        <begin position="1"/>
        <end position="83"/>
    </location>
</feature>
<dbReference type="AlphaFoldDB" id="A0A3B0X8A1"/>
<dbReference type="Gene3D" id="3.30.750.140">
    <property type="match status" value="1"/>
</dbReference>
<sequence>MNQTINVTSTSSSTAVSGKSPNAANTAIGSSIQGDNSGDATESIDKEHSFSESLSRVGEHADTEKHDSNTDESGSPLPDSTEIDEYVANDDPLSLATIIETVLNRTEQSSDAINITDTKTAEKQLTSQAGTQLHSTSSLANSPDSIKPLPVDIIVKGEVSDSQLSSSIQSTSIMQNVTPEMTKSDTGKLSSKVSSSNNEKLELSQLNLDSQELSLDKKLFSGLSKHSTPTSLPIQQLNMLNEIQGSLSQRLEASSITSRIDTVSMPLTQAANSSPLNIQSAPLLSEISVPLNSPGWSKAMSQQIVWMANQSIKAAEIRLNPANLGPVEVRLEINDDQINVALSSRHAAVREAMEMTMPKLREMLENDGLNLSDSNISHQSFAEQREQQAENQGTEKLDRHLPHIEKESVTENKIMQKMTPTSMVDYFI</sequence>
<organism evidence="3">
    <name type="scientific">hydrothermal vent metagenome</name>
    <dbReference type="NCBI Taxonomy" id="652676"/>
    <lineage>
        <taxon>unclassified sequences</taxon>
        <taxon>metagenomes</taxon>
        <taxon>ecological metagenomes</taxon>
    </lineage>
</organism>
<accession>A0A3B0X8A1</accession>
<evidence type="ECO:0000256" key="1">
    <source>
        <dbReference type="SAM" id="MobiDB-lite"/>
    </source>
</evidence>
<feature type="compositionally biased region" description="Polar residues" evidence="1">
    <location>
        <begin position="15"/>
        <end position="40"/>
    </location>
</feature>
<proteinExistence type="predicted"/>
<dbReference type="InterPro" id="IPR038610">
    <property type="entry name" value="FliK-like_C_sf"/>
</dbReference>
<dbReference type="PANTHER" id="PTHR37533">
    <property type="entry name" value="FLAGELLAR HOOK-LENGTH CONTROL PROTEIN"/>
    <property type="match status" value="1"/>
</dbReference>
<feature type="compositionally biased region" description="Basic and acidic residues" evidence="1">
    <location>
        <begin position="57"/>
        <end position="69"/>
    </location>
</feature>
<dbReference type="Pfam" id="PF02120">
    <property type="entry name" value="Flg_hook"/>
    <property type="match status" value="1"/>
</dbReference>
<gene>
    <name evidence="3" type="ORF">MNBD_GAMMA05-687</name>
</gene>
<dbReference type="EMBL" id="UOFE01000024">
    <property type="protein sequence ID" value="VAW52174.1"/>
    <property type="molecule type" value="Genomic_DNA"/>
</dbReference>
<dbReference type="CDD" id="cd17470">
    <property type="entry name" value="T3SS_Flik_C"/>
    <property type="match status" value="1"/>
</dbReference>
<reference evidence="3" key="1">
    <citation type="submission" date="2018-06" db="EMBL/GenBank/DDBJ databases">
        <authorList>
            <person name="Zhirakovskaya E."/>
        </authorList>
    </citation>
    <scope>NUCLEOTIDE SEQUENCE</scope>
</reference>
<feature type="region of interest" description="Disordered" evidence="1">
    <location>
        <begin position="124"/>
        <end position="146"/>
    </location>
</feature>
<feature type="compositionally biased region" description="Basic and acidic residues" evidence="1">
    <location>
        <begin position="383"/>
        <end position="400"/>
    </location>
</feature>
<dbReference type="PANTHER" id="PTHR37533:SF2">
    <property type="entry name" value="FLAGELLAR HOOK-LENGTH CONTROL PROTEIN"/>
    <property type="match status" value="1"/>
</dbReference>
<feature type="compositionally biased region" description="Polar residues" evidence="1">
    <location>
        <begin position="124"/>
        <end position="144"/>
    </location>
</feature>
<name>A0A3B0X8A1_9ZZZZ</name>
<protein>
    <recommendedName>
        <fullName evidence="2">Flagellar hook-length control protein-like C-terminal domain-containing protein</fullName>
    </recommendedName>
</protein>
<dbReference type="InterPro" id="IPR052563">
    <property type="entry name" value="FliK"/>
</dbReference>
<dbReference type="InterPro" id="IPR021136">
    <property type="entry name" value="Flagellar_hook_control-like_C"/>
</dbReference>
<evidence type="ECO:0000313" key="3">
    <source>
        <dbReference type="EMBL" id="VAW52174.1"/>
    </source>
</evidence>